<sequence length="29" mass="3471">MIRPQTLRTSLNCLHYYFRKSEKESPGQS</sequence>
<accession>A0A0A9FKI3</accession>
<dbReference type="AlphaFoldDB" id="A0A0A9FKI3"/>
<protein>
    <submittedName>
        <fullName evidence="1">Uncharacterized protein</fullName>
    </submittedName>
</protein>
<name>A0A0A9FKI3_ARUDO</name>
<evidence type="ECO:0000313" key="1">
    <source>
        <dbReference type="EMBL" id="JAE12857.1"/>
    </source>
</evidence>
<proteinExistence type="predicted"/>
<reference evidence="1" key="2">
    <citation type="journal article" date="2015" name="Data Brief">
        <title>Shoot transcriptome of the giant reed, Arundo donax.</title>
        <authorList>
            <person name="Barrero R.A."/>
            <person name="Guerrero F.D."/>
            <person name="Moolhuijzen P."/>
            <person name="Goolsby J.A."/>
            <person name="Tidwell J."/>
            <person name="Bellgard S.E."/>
            <person name="Bellgard M.I."/>
        </authorList>
    </citation>
    <scope>NUCLEOTIDE SEQUENCE</scope>
    <source>
        <tissue evidence="1">Shoot tissue taken approximately 20 cm above the soil surface</tissue>
    </source>
</reference>
<reference evidence="1" key="1">
    <citation type="submission" date="2014-09" db="EMBL/GenBank/DDBJ databases">
        <authorList>
            <person name="Magalhaes I.L.F."/>
            <person name="Oliveira U."/>
            <person name="Santos F.R."/>
            <person name="Vidigal T.H.D.A."/>
            <person name="Brescovit A.D."/>
            <person name="Santos A.J."/>
        </authorList>
    </citation>
    <scope>NUCLEOTIDE SEQUENCE</scope>
    <source>
        <tissue evidence="1">Shoot tissue taken approximately 20 cm above the soil surface</tissue>
    </source>
</reference>
<dbReference type="EMBL" id="GBRH01185039">
    <property type="protein sequence ID" value="JAE12857.1"/>
    <property type="molecule type" value="Transcribed_RNA"/>
</dbReference>
<organism evidence="1">
    <name type="scientific">Arundo donax</name>
    <name type="common">Giant reed</name>
    <name type="synonym">Donax arundinaceus</name>
    <dbReference type="NCBI Taxonomy" id="35708"/>
    <lineage>
        <taxon>Eukaryota</taxon>
        <taxon>Viridiplantae</taxon>
        <taxon>Streptophyta</taxon>
        <taxon>Embryophyta</taxon>
        <taxon>Tracheophyta</taxon>
        <taxon>Spermatophyta</taxon>
        <taxon>Magnoliopsida</taxon>
        <taxon>Liliopsida</taxon>
        <taxon>Poales</taxon>
        <taxon>Poaceae</taxon>
        <taxon>PACMAD clade</taxon>
        <taxon>Arundinoideae</taxon>
        <taxon>Arundineae</taxon>
        <taxon>Arundo</taxon>
    </lineage>
</organism>